<evidence type="ECO:0000313" key="9">
    <source>
        <dbReference type="EMBL" id="NXH09945.1"/>
    </source>
</evidence>
<feature type="disulfide bond" evidence="6">
    <location>
        <begin position="558"/>
        <end position="585"/>
    </location>
</feature>
<dbReference type="PROSITE" id="PS50923">
    <property type="entry name" value="SUSHI"/>
    <property type="match status" value="10"/>
</dbReference>
<dbReference type="Pfam" id="PF00084">
    <property type="entry name" value="Sushi"/>
    <property type="match status" value="10"/>
</dbReference>
<feature type="domain" description="Sushi" evidence="8">
    <location>
        <begin position="529"/>
        <end position="587"/>
    </location>
</feature>
<feature type="chain" id="PRO_5029500713" evidence="7">
    <location>
        <begin position="19"/>
        <end position="687"/>
    </location>
</feature>
<evidence type="ECO:0000256" key="7">
    <source>
        <dbReference type="SAM" id="SignalP"/>
    </source>
</evidence>
<dbReference type="Proteomes" id="UP000534107">
    <property type="component" value="Unassembled WGS sequence"/>
</dbReference>
<comment type="caution">
    <text evidence="6">Lacks conserved residue(s) required for the propagation of feature annotation.</text>
</comment>
<feature type="domain" description="Sushi" evidence="8">
    <location>
        <begin position="588"/>
        <end position="646"/>
    </location>
</feature>
<feature type="non-terminal residue" evidence="9">
    <location>
        <position position="1"/>
    </location>
</feature>
<proteinExistence type="predicted"/>
<feature type="disulfide bond" evidence="6">
    <location>
        <begin position="246"/>
        <end position="273"/>
    </location>
</feature>
<dbReference type="PANTHER" id="PTHR19325">
    <property type="entry name" value="COMPLEMENT COMPONENT-RELATED SUSHI DOMAIN-CONTAINING"/>
    <property type="match status" value="1"/>
</dbReference>
<evidence type="ECO:0000256" key="5">
    <source>
        <dbReference type="ARBA" id="ARBA00023180"/>
    </source>
</evidence>
<dbReference type="InterPro" id="IPR000436">
    <property type="entry name" value="Sushi_SCR_CCP_dom"/>
</dbReference>
<dbReference type="CDD" id="cd00033">
    <property type="entry name" value="CCP"/>
    <property type="match status" value="10"/>
</dbReference>
<keyword evidence="4 6" id="KW-1015">Disulfide bond</keyword>
<dbReference type="SMART" id="SM00032">
    <property type="entry name" value="CCP"/>
    <property type="match status" value="10"/>
</dbReference>
<dbReference type="FunFam" id="2.10.70.10:FF:000014">
    <property type="entry name" value="Membrane cofactor protein"/>
    <property type="match status" value="3"/>
</dbReference>
<feature type="domain" description="Sushi" evidence="8">
    <location>
        <begin position="145"/>
        <end position="215"/>
    </location>
</feature>
<dbReference type="AlphaFoldDB" id="A0A7K9HAB8"/>
<dbReference type="InterPro" id="IPR035976">
    <property type="entry name" value="Sushi/SCR/CCP_sf"/>
</dbReference>
<evidence type="ECO:0000256" key="6">
    <source>
        <dbReference type="PROSITE-ProRule" id="PRU00302"/>
    </source>
</evidence>
<evidence type="ECO:0000256" key="3">
    <source>
        <dbReference type="ARBA" id="ARBA00022737"/>
    </source>
</evidence>
<feature type="domain" description="Sushi" evidence="8">
    <location>
        <begin position="18"/>
        <end position="82"/>
    </location>
</feature>
<dbReference type="Gene3D" id="1.20.5.3730">
    <property type="match status" value="1"/>
</dbReference>
<accession>A0A7K9HAB8</accession>
<dbReference type="InterPro" id="IPR050350">
    <property type="entry name" value="Compl-Cell_Adhes-Reg"/>
</dbReference>
<keyword evidence="2 7" id="KW-0732">Signal</keyword>
<feature type="domain" description="Sushi" evidence="8">
    <location>
        <begin position="276"/>
        <end position="339"/>
    </location>
</feature>
<feature type="domain" description="Sushi" evidence="8">
    <location>
        <begin position="405"/>
        <end position="462"/>
    </location>
</feature>
<feature type="domain" description="Sushi" evidence="8">
    <location>
        <begin position="464"/>
        <end position="528"/>
    </location>
</feature>
<protein>
    <submittedName>
        <fullName evidence="9">CR2 protein</fullName>
    </submittedName>
</protein>
<evidence type="ECO:0000256" key="4">
    <source>
        <dbReference type="ARBA" id="ARBA00023157"/>
    </source>
</evidence>
<evidence type="ECO:0000313" key="10">
    <source>
        <dbReference type="Proteomes" id="UP000534107"/>
    </source>
</evidence>
<feature type="domain" description="Sushi" evidence="8">
    <location>
        <begin position="340"/>
        <end position="403"/>
    </location>
</feature>
<feature type="disulfide bond" evidence="6">
    <location>
        <begin position="435"/>
        <end position="462"/>
    </location>
</feature>
<evidence type="ECO:0000256" key="2">
    <source>
        <dbReference type="ARBA" id="ARBA00022729"/>
    </source>
</evidence>
<keyword evidence="10" id="KW-1185">Reference proteome</keyword>
<feature type="non-terminal residue" evidence="9">
    <location>
        <position position="687"/>
    </location>
</feature>
<keyword evidence="3" id="KW-0677">Repeat</keyword>
<dbReference type="EMBL" id="VWZO01001183">
    <property type="protein sequence ID" value="NXH09945.1"/>
    <property type="molecule type" value="Genomic_DNA"/>
</dbReference>
<comment type="caution">
    <text evidence="9">The sequence shown here is derived from an EMBL/GenBank/DDBJ whole genome shotgun (WGS) entry which is preliminary data.</text>
</comment>
<name>A0A7K9HAB8_9PICI</name>
<feature type="disulfide bond" evidence="6">
    <location>
        <begin position="466"/>
        <end position="509"/>
    </location>
</feature>
<reference evidence="9 10" key="1">
    <citation type="submission" date="2019-09" db="EMBL/GenBank/DDBJ databases">
        <title>Bird 10,000 Genomes (B10K) Project - Family phase.</title>
        <authorList>
            <person name="Zhang G."/>
        </authorList>
    </citation>
    <scope>NUCLEOTIDE SEQUENCE [LARGE SCALE GENOMIC DNA]</scope>
    <source>
        <strain evidence="9">B10K-DU-001-16</strain>
        <tissue evidence="9">Muscle</tissue>
    </source>
</reference>
<dbReference type="Gene3D" id="2.10.70.10">
    <property type="entry name" value="Complement Module, domain 1"/>
    <property type="match status" value="10"/>
</dbReference>
<organism evidence="9 10">
    <name type="scientific">Bucco capensis</name>
    <name type="common">collared puffbird</name>
    <dbReference type="NCBI Taxonomy" id="135168"/>
    <lineage>
        <taxon>Eukaryota</taxon>
        <taxon>Metazoa</taxon>
        <taxon>Chordata</taxon>
        <taxon>Craniata</taxon>
        <taxon>Vertebrata</taxon>
        <taxon>Euteleostomi</taxon>
        <taxon>Archelosauria</taxon>
        <taxon>Archosauria</taxon>
        <taxon>Dinosauria</taxon>
        <taxon>Saurischia</taxon>
        <taxon>Theropoda</taxon>
        <taxon>Coelurosauria</taxon>
        <taxon>Aves</taxon>
        <taxon>Neognathae</taxon>
        <taxon>Neoaves</taxon>
        <taxon>Telluraves</taxon>
        <taxon>Coraciimorphae</taxon>
        <taxon>Piciformes</taxon>
        <taxon>Bucconidae</taxon>
        <taxon>Bucco</taxon>
    </lineage>
</organism>
<feature type="domain" description="Sushi" evidence="8">
    <location>
        <begin position="83"/>
        <end position="144"/>
    </location>
</feature>
<feature type="domain" description="Sushi" evidence="8">
    <location>
        <begin position="216"/>
        <end position="275"/>
    </location>
</feature>
<keyword evidence="5" id="KW-0325">Glycoprotein</keyword>
<dbReference type="SUPFAM" id="SSF57535">
    <property type="entry name" value="Complement control module/SCR domain"/>
    <property type="match status" value="10"/>
</dbReference>
<keyword evidence="1 6" id="KW-0768">Sushi</keyword>
<feature type="signal peptide" evidence="7">
    <location>
        <begin position="1"/>
        <end position="18"/>
    </location>
</feature>
<evidence type="ECO:0000259" key="8">
    <source>
        <dbReference type="PROSITE" id="PS50923"/>
    </source>
</evidence>
<gene>
    <name evidence="9" type="primary">Cr2_0</name>
    <name evidence="9" type="ORF">BUCCAP_R12289</name>
</gene>
<evidence type="ECO:0000256" key="1">
    <source>
        <dbReference type="ARBA" id="ARBA00022659"/>
    </source>
</evidence>
<dbReference type="OrthoDB" id="8961654at2759"/>
<sequence length="687" mass="75415">AAVLGLFLTSALVGLVQSGCGPPPRLPSAELQQEYQGVTSFSYRQAVYYVCRPGYSRSSNSRGSLLCGRNGEWHGNRDICTPKLCSYPGEPDNGRLILTEQFSIGSAANFTCNAGYRLVGNPQIHCVIRNGLVTWDRDLPICEAIPCLPPPEIANGEHSGTDKEHFEYGASVTYTCHRVRRGERPFSLVGDASIFCTTTDNVNGVWSGPAPECKVVTCEHPSITNGKLLSGHRLSYSYRDTVIFDCAFRYTLNGTDTSTCNENGLWEPPLPFCQLSSCSDPPEVSNAVKGRLAGNLFPAETVVTYECREGFQFSPGETTKHIKCLPDFTWTETPQPCERVPCPKPSLRNAEVLYLWEQKDNYVYGDRLEIVCEDGYGFQGGGSSAVLLCTSDGSWGPAAECTPEPRCPKPVIAHGREVSKSKSDYIVGTSLRLACDPGYVLRGQEVTQCLSDLSWAPPLPFCDQACDPPPQIPHGQHSASGLQHFLYGTKVTYSCAEGLSLVGEESIYCTSSDGLSMDWSAPAPQCRVVRCARPAVPRGRMSPQRFTFPYLATVSFSCEEGFVLHGDAESQCQADSSWHPPLPTCQPVRCPRPLKEEEMQIYSYKASYEVNETLSFTCHGLSPQRETSKATCSANGTWIPPPTCKKHPTCEKILSNTKAFECGIPLAELKLMLEVQKLFLEVEKLLK</sequence>
<dbReference type="PANTHER" id="PTHR19325:SF560">
    <property type="entry name" value="SUSHI, VON WILLEBRAND FACTOR TYPE A, EGF AND PENTRAXIN DOMAIN-CONTAINING PROTEIN 1"/>
    <property type="match status" value="1"/>
</dbReference>